<feature type="coiled-coil region" evidence="1">
    <location>
        <begin position="197"/>
        <end position="224"/>
    </location>
</feature>
<dbReference type="Proteomes" id="UP001142489">
    <property type="component" value="Unassembled WGS sequence"/>
</dbReference>
<dbReference type="EMBL" id="JAPFRF010000002">
    <property type="protein sequence ID" value="KAJ7341304.1"/>
    <property type="molecule type" value="Genomic_DNA"/>
</dbReference>
<evidence type="ECO:0000256" key="1">
    <source>
        <dbReference type="SAM" id="Coils"/>
    </source>
</evidence>
<reference evidence="2" key="1">
    <citation type="journal article" date="2023" name="DNA Res.">
        <title>Chromosome-level genome assembly of Phrynocephalus forsythii using third-generation DNA sequencing and Hi-C analysis.</title>
        <authorList>
            <person name="Qi Y."/>
            <person name="Zhao W."/>
            <person name="Zhao Y."/>
            <person name="Niu C."/>
            <person name="Cao S."/>
            <person name="Zhang Y."/>
        </authorList>
    </citation>
    <scope>NUCLEOTIDE SEQUENCE</scope>
    <source>
        <tissue evidence="2">Muscle</tissue>
    </source>
</reference>
<gene>
    <name evidence="2" type="ORF">JRQ81_005244</name>
</gene>
<accession>A0A9Q1B6S0</accession>
<dbReference type="OrthoDB" id="8799554at2759"/>
<evidence type="ECO:0000313" key="2">
    <source>
        <dbReference type="EMBL" id="KAJ7341304.1"/>
    </source>
</evidence>
<organism evidence="2 3">
    <name type="scientific">Phrynocephalus forsythii</name>
    <dbReference type="NCBI Taxonomy" id="171643"/>
    <lineage>
        <taxon>Eukaryota</taxon>
        <taxon>Metazoa</taxon>
        <taxon>Chordata</taxon>
        <taxon>Craniata</taxon>
        <taxon>Vertebrata</taxon>
        <taxon>Euteleostomi</taxon>
        <taxon>Lepidosauria</taxon>
        <taxon>Squamata</taxon>
        <taxon>Bifurcata</taxon>
        <taxon>Unidentata</taxon>
        <taxon>Episquamata</taxon>
        <taxon>Toxicofera</taxon>
        <taxon>Iguania</taxon>
        <taxon>Acrodonta</taxon>
        <taxon>Agamidae</taxon>
        <taxon>Agaminae</taxon>
        <taxon>Phrynocephalus</taxon>
    </lineage>
</organism>
<keyword evidence="1" id="KW-0175">Coiled coil</keyword>
<keyword evidence="3" id="KW-1185">Reference proteome</keyword>
<protein>
    <submittedName>
        <fullName evidence="2">Uncharacterized protein</fullName>
    </submittedName>
</protein>
<comment type="caution">
    <text evidence="2">The sequence shown here is derived from an EMBL/GenBank/DDBJ whole genome shotgun (WGS) entry which is preliminary data.</text>
</comment>
<name>A0A9Q1B6S0_9SAUR</name>
<proteinExistence type="predicted"/>
<dbReference type="AlphaFoldDB" id="A0A9Q1B6S0"/>
<sequence>MNHAVSQSFKRNVFAVNAHEPFRMQIAIKPRVPPCVIGVAAGLQETRSSMRVGNEPMMERKAHISKSLQACLGEDNNSLEMHKTLEKENQQLKNTLKEKDVIISRLMKIIENQVTKYNKAIELEKEHQKETERRLEESECLVKEQIQLLDDTVRHYTKIIQEQHTQHAQLVSEMKKQNEADIRCREEKIAKLKQYISETFQEKSREHQQQIEELMREINKFVEMSHILKT</sequence>
<evidence type="ECO:0000313" key="3">
    <source>
        <dbReference type="Proteomes" id="UP001142489"/>
    </source>
</evidence>
<feature type="coiled-coil region" evidence="1">
    <location>
        <begin position="82"/>
        <end position="138"/>
    </location>
</feature>